<dbReference type="Proteomes" id="UP001432146">
    <property type="component" value="Unassembled WGS sequence"/>
</dbReference>
<evidence type="ECO:0000313" key="2">
    <source>
        <dbReference type="Proteomes" id="UP001432146"/>
    </source>
</evidence>
<comment type="caution">
    <text evidence="1">The sequence shown here is derived from an EMBL/GenBank/DDBJ whole genome shotgun (WGS) entry which is preliminary data.</text>
</comment>
<reference evidence="1 2" key="1">
    <citation type="submission" date="2024-05" db="EMBL/GenBank/DDBJ databases">
        <title>The nuclear and mitochondrial genome assemblies of Tetragonisca angustula (Apidae: Meliponini), a tiny yet remarkable pollinator in the Neotropics.</title>
        <authorList>
            <person name="Ferrari R."/>
            <person name="Ricardo P.C."/>
            <person name="Dias F.C."/>
            <person name="Araujo N.S."/>
            <person name="Soares D.O."/>
            <person name="Zhou Q.-S."/>
            <person name="Zhu C.-D."/>
            <person name="Coutinho L."/>
            <person name="Airas M.C."/>
            <person name="Batista T.M."/>
        </authorList>
    </citation>
    <scope>NUCLEOTIDE SEQUENCE [LARGE SCALE GENOMIC DNA]</scope>
    <source>
        <strain evidence="1">ASF017062</strain>
        <tissue evidence="1">Abdomen</tissue>
    </source>
</reference>
<dbReference type="EMBL" id="JAWNGG020000161">
    <property type="protein sequence ID" value="KAK9298916.1"/>
    <property type="molecule type" value="Genomic_DNA"/>
</dbReference>
<gene>
    <name evidence="1" type="ORF">QLX08_007943</name>
</gene>
<dbReference type="AlphaFoldDB" id="A0AAW0ZQE4"/>
<sequence>MHIFGLGGKKQPAENFTEQFRFFEGRSSVDSVGISPRSGTSHGLEVKRNAFNEAARHEETAETSGQ</sequence>
<proteinExistence type="predicted"/>
<accession>A0AAW0ZQE4</accession>
<organism evidence="1 2">
    <name type="scientific">Tetragonisca angustula</name>
    <dbReference type="NCBI Taxonomy" id="166442"/>
    <lineage>
        <taxon>Eukaryota</taxon>
        <taxon>Metazoa</taxon>
        <taxon>Ecdysozoa</taxon>
        <taxon>Arthropoda</taxon>
        <taxon>Hexapoda</taxon>
        <taxon>Insecta</taxon>
        <taxon>Pterygota</taxon>
        <taxon>Neoptera</taxon>
        <taxon>Endopterygota</taxon>
        <taxon>Hymenoptera</taxon>
        <taxon>Apocrita</taxon>
        <taxon>Aculeata</taxon>
        <taxon>Apoidea</taxon>
        <taxon>Anthophila</taxon>
        <taxon>Apidae</taxon>
        <taxon>Tetragonisca</taxon>
    </lineage>
</organism>
<keyword evidence="2" id="KW-1185">Reference proteome</keyword>
<name>A0AAW0ZQE4_9HYME</name>
<evidence type="ECO:0000313" key="1">
    <source>
        <dbReference type="EMBL" id="KAK9298916.1"/>
    </source>
</evidence>
<protein>
    <submittedName>
        <fullName evidence="1">Uncharacterized protein</fullName>
    </submittedName>
</protein>